<dbReference type="STRING" id="1420916.AU14_03965"/>
<dbReference type="GO" id="GO:0009055">
    <property type="term" value="F:electron transfer activity"/>
    <property type="evidence" value="ECO:0007669"/>
    <property type="project" value="InterPro"/>
</dbReference>
<keyword evidence="7" id="KW-1185">Reference proteome</keyword>
<dbReference type="InterPro" id="IPR030991">
    <property type="entry name" value="c550_proteobact"/>
</dbReference>
<reference evidence="6 7" key="1">
    <citation type="journal article" date="2014" name="Genome Announc.">
        <title>Draft Genome Sequences of Marinobacter similis A3d10T and Marinobacter salarius R9SW1T.</title>
        <authorList>
            <person name="Ivanova E.P."/>
            <person name="Ng H.J."/>
            <person name="Webb H.K."/>
            <person name="Feng G."/>
            <person name="Oshima K."/>
            <person name="Hattori M."/>
            <person name="Ohkuma M."/>
            <person name="Sergeev A.F."/>
            <person name="Mikhailov V.V."/>
            <person name="Crawford R.J."/>
            <person name="Sawabe T."/>
        </authorList>
    </citation>
    <scope>NUCLEOTIDE SEQUENCE [LARGE SCALE GENOMIC DNA]</scope>
    <source>
        <strain evidence="6 7">A3d10</strain>
    </source>
</reference>
<dbReference type="NCBIfam" id="TIGR04494">
    <property type="entry name" value="c550_PedF"/>
    <property type="match status" value="1"/>
</dbReference>
<feature type="domain" description="Cytochrome c" evidence="5">
    <location>
        <begin position="150"/>
        <end position="226"/>
    </location>
</feature>
<dbReference type="InterPro" id="IPR009056">
    <property type="entry name" value="Cyt_c-like_dom"/>
</dbReference>
<evidence type="ECO:0000256" key="2">
    <source>
        <dbReference type="ARBA" id="ARBA00022723"/>
    </source>
</evidence>
<dbReference type="AlphaFoldDB" id="W5YFU2"/>
<name>W5YFU2_9GAMM</name>
<dbReference type="GO" id="GO:0020037">
    <property type="term" value="F:heme binding"/>
    <property type="evidence" value="ECO:0007669"/>
    <property type="project" value="InterPro"/>
</dbReference>
<dbReference type="HOGENOM" id="CLU_1208641_0_0_6"/>
<dbReference type="Proteomes" id="UP000061489">
    <property type="component" value="Chromosome"/>
</dbReference>
<evidence type="ECO:0000313" key="6">
    <source>
        <dbReference type="EMBL" id="AHI28082.1"/>
    </source>
</evidence>
<dbReference type="SUPFAM" id="SSF46626">
    <property type="entry name" value="Cytochrome c"/>
    <property type="match status" value="1"/>
</dbReference>
<evidence type="ECO:0000256" key="1">
    <source>
        <dbReference type="ARBA" id="ARBA00022617"/>
    </source>
</evidence>
<proteinExistence type="predicted"/>
<dbReference type="KEGG" id="msx:AU14_03965"/>
<evidence type="ECO:0000256" key="4">
    <source>
        <dbReference type="PROSITE-ProRule" id="PRU00433"/>
    </source>
</evidence>
<dbReference type="EMBL" id="CP007151">
    <property type="protein sequence ID" value="AHI28082.1"/>
    <property type="molecule type" value="Genomic_DNA"/>
</dbReference>
<dbReference type="Pfam" id="PF13442">
    <property type="entry name" value="Cytochrome_CBB3"/>
    <property type="match status" value="1"/>
</dbReference>
<organism evidence="6 7">
    <name type="scientific">Marinobacter similis</name>
    <dbReference type="NCBI Taxonomy" id="1420916"/>
    <lineage>
        <taxon>Bacteria</taxon>
        <taxon>Pseudomonadati</taxon>
        <taxon>Pseudomonadota</taxon>
        <taxon>Gammaproteobacteria</taxon>
        <taxon>Pseudomonadales</taxon>
        <taxon>Marinobacteraceae</taxon>
        <taxon>Marinobacter</taxon>
    </lineage>
</organism>
<evidence type="ECO:0000256" key="3">
    <source>
        <dbReference type="ARBA" id="ARBA00023004"/>
    </source>
</evidence>
<keyword evidence="3 4" id="KW-0408">Iron</keyword>
<dbReference type="GO" id="GO:0046872">
    <property type="term" value="F:metal ion binding"/>
    <property type="evidence" value="ECO:0007669"/>
    <property type="project" value="UniProtKB-KW"/>
</dbReference>
<dbReference type="InterPro" id="IPR036909">
    <property type="entry name" value="Cyt_c-like_dom_sf"/>
</dbReference>
<keyword evidence="2 4" id="KW-0479">Metal-binding</keyword>
<dbReference type="PROSITE" id="PS51007">
    <property type="entry name" value="CYTC"/>
    <property type="match status" value="1"/>
</dbReference>
<accession>W5YFU2</accession>
<evidence type="ECO:0000259" key="5">
    <source>
        <dbReference type="PROSITE" id="PS51007"/>
    </source>
</evidence>
<protein>
    <submittedName>
        <fullName evidence="6">Cytochrome C550</fullName>
    </submittedName>
</protein>
<dbReference type="Gene3D" id="1.10.760.10">
    <property type="entry name" value="Cytochrome c-like domain"/>
    <property type="match status" value="1"/>
</dbReference>
<sequence>MGFSGLFLSLQLMEGGGARKYSESRNQAVPKDEVSVQRPKLYYQGTKPKPPKWHTDWTRRFLDWRSARWQLTNPIANYGESNNRGKTNGNVLFTQSNRAAAALGLAGFAIAHGNVTPQDVDTGNLPELGDEVRSENPFREGNEFGEFNAQAAKIGESAYAGNCAACHGIRAMSGGLTPDLRELTEWDDEYYIGRVMNGTDRGMPSWKKSMDQNAMWAIRTYVESLAKPE</sequence>
<gene>
    <name evidence="6" type="ORF">AU14_03965</name>
</gene>
<evidence type="ECO:0000313" key="7">
    <source>
        <dbReference type="Proteomes" id="UP000061489"/>
    </source>
</evidence>
<keyword evidence="1 4" id="KW-0349">Heme</keyword>